<protein>
    <recommendedName>
        <fullName evidence="1">NADP-dependent oxidoreductase domain-containing protein</fullName>
    </recommendedName>
</protein>
<dbReference type="Pfam" id="PF00248">
    <property type="entry name" value="Aldo_ket_red"/>
    <property type="match status" value="1"/>
</dbReference>
<evidence type="ECO:0000259" key="1">
    <source>
        <dbReference type="Pfam" id="PF00248"/>
    </source>
</evidence>
<accession>A0A9X4KZ20</accession>
<dbReference type="InterPro" id="IPR036812">
    <property type="entry name" value="NAD(P)_OxRdtase_dom_sf"/>
</dbReference>
<proteinExistence type="predicted"/>
<evidence type="ECO:0000313" key="3">
    <source>
        <dbReference type="Proteomes" id="UP001153404"/>
    </source>
</evidence>
<comment type="caution">
    <text evidence="2">The sequence shown here is derived from an EMBL/GenBank/DDBJ whole genome shotgun (WGS) entry which is preliminary data.</text>
</comment>
<reference evidence="2" key="1">
    <citation type="submission" date="2022-10" db="EMBL/GenBank/DDBJ databases">
        <title>Comparative genomic analysis of Cohnella hashimotonis sp. nov., isolated from the International Space Station.</title>
        <authorList>
            <person name="Simpson A."/>
            <person name="Venkateswaran K."/>
        </authorList>
    </citation>
    <scope>NUCLEOTIDE SEQUENCE</scope>
    <source>
        <strain evidence="2">DSM 28161</strain>
    </source>
</reference>
<dbReference type="Proteomes" id="UP001153404">
    <property type="component" value="Unassembled WGS sequence"/>
</dbReference>
<dbReference type="EMBL" id="JAPDIA010000008">
    <property type="protein sequence ID" value="MDG0813485.1"/>
    <property type="molecule type" value="Genomic_DNA"/>
</dbReference>
<dbReference type="RefSeq" id="WP_277537457.1">
    <property type="nucleotide sequence ID" value="NZ_JAPDIA010000008.1"/>
</dbReference>
<feature type="domain" description="NADP-dependent oxidoreductase" evidence="1">
    <location>
        <begin position="3"/>
        <end position="56"/>
    </location>
</feature>
<sequence length="78" mass="8673">MEKQISIPQLVLAWLSSKGDDLITLVGASRRTTLLDSMKSVNIQLNAEEINRVEQAIPESKISGGSFPKIYFRNGVRI</sequence>
<dbReference type="Gene3D" id="3.20.20.100">
    <property type="entry name" value="NADP-dependent oxidoreductase domain"/>
    <property type="match status" value="1"/>
</dbReference>
<gene>
    <name evidence="2" type="ORF">OMP40_32490</name>
</gene>
<dbReference type="SUPFAM" id="SSF51430">
    <property type="entry name" value="NAD(P)-linked oxidoreductase"/>
    <property type="match status" value="1"/>
</dbReference>
<organism evidence="2 3">
    <name type="scientific">Cohnella rhizosphaerae</name>
    <dbReference type="NCBI Taxonomy" id="1457232"/>
    <lineage>
        <taxon>Bacteria</taxon>
        <taxon>Bacillati</taxon>
        <taxon>Bacillota</taxon>
        <taxon>Bacilli</taxon>
        <taxon>Bacillales</taxon>
        <taxon>Paenibacillaceae</taxon>
        <taxon>Cohnella</taxon>
    </lineage>
</organism>
<name>A0A9X4KZ20_9BACL</name>
<dbReference type="AlphaFoldDB" id="A0A9X4KZ20"/>
<keyword evidence="3" id="KW-1185">Reference proteome</keyword>
<evidence type="ECO:0000313" key="2">
    <source>
        <dbReference type="EMBL" id="MDG0813485.1"/>
    </source>
</evidence>
<dbReference type="InterPro" id="IPR023210">
    <property type="entry name" value="NADP_OxRdtase_dom"/>
</dbReference>